<accession>A0A194W489</accession>
<feature type="compositionally biased region" description="Polar residues" evidence="1">
    <location>
        <begin position="424"/>
        <end position="463"/>
    </location>
</feature>
<evidence type="ECO:0000256" key="1">
    <source>
        <dbReference type="SAM" id="MobiDB-lite"/>
    </source>
</evidence>
<feature type="region of interest" description="Disordered" evidence="1">
    <location>
        <begin position="52"/>
        <end position="80"/>
    </location>
</feature>
<name>A0A194W489_CYTMA</name>
<evidence type="ECO:0000313" key="3">
    <source>
        <dbReference type="Proteomes" id="UP000078559"/>
    </source>
</evidence>
<feature type="compositionally biased region" description="Low complexity" evidence="1">
    <location>
        <begin position="487"/>
        <end position="497"/>
    </location>
</feature>
<sequence length="1132" mass="122045">MSRTSFSIRKLINQRRTWPDEDSDNEETFECSSAKTIRLQYELEQYQQQQLQKDVRHHSRGRSSWMGNNSSPRRKGHKRIPKPIVVVGHHHHGKDIVVHNGSATKRISTPFPLSSLTGRTSPGTPESHSSCSSLCSYCGGGGGGGGGDCSQQHQRHDSNSKSAASPYFDTRLSTPTMTGGLVSPGNALCLATTTTPTSATKRSPTKTSTIVQSSAAVSLSPCLPRGNHGVASSQPTPTTPTPTTNRSHTYHNKTPTTTTPAPFSITTPKTPPKAMHNHEHAAEIVKAAESYTLKPTVETGDAKNGEAGGTETLRAMQPSLQLPVDDDDTCEGFIGGEDEEEDCETIPDNVQQLIWQTDEAFKAVGTALAEVKFASHSQPQPKELQDQVQQLQRASCVLQTQTPGLDNIARILPPTTHQNPVLRTRNIQGVISPISPTSGRGTISSTPRKCTNKSSPLSPSSDILRSPTRASSIKKAKRKSPSRPKTPRSATTAPSTPGIWPDLPSTTPKSSTFGPSTTRQVSNNSSSGHRSYHSYSRSLSRWNLKADNVTEKLFNGSRSRFGLHKIEADEVVTPSQVQQYRQSRIAKAQAEAQAEALKSNSSESLRSNAGSIGGGNSDANSSVNTPVEPFHLQDLPSRIGNSGVNLNVLSPVVEVPTPRSFTFEAEKTTPRDSTAWVEPKTPTIGTKQARQEQTPLATPPPTPPQPSPSASAAFAATPAAQDVYLHPTTPTKTPTRLTHKRGNSSSSRIPFLPTIPEVRITAPQVHKALPTPQCQGCTPSEPQAQPQDESGTTTATITNSYFEEDDEHMFFQSTPYTKTMPAFQHGRIRLAKADLVDNGMINSFESRLLSSPDEGLDWTAFQMAILGGAGDLLSDPCDFLSRDAHEDLVDDLCDWWGGCGMSLDAQGTLVTAQEEKRAMATPVVLYNPVPYTVPFQVAVNAPGTAAGSFYDPSRNHIFNGDSSEGTTTARSSGVLSDEEEMLQVQSMPIPLTSEHPSGFWNTRPFDASRFFTGEGCGLKRWTLEGHPKRYQGPSIDVTKANAVQSGEDNGLKPAPGNHGGGSMRNGKAGVRGTTRESVDSLPQSPMLDLVMTTAVDGSKEYVPMGYNLGHDLGDFLKWESENVYATAFYGAD</sequence>
<feature type="compositionally biased region" description="Polar residues" evidence="1">
    <location>
        <begin position="504"/>
        <end position="521"/>
    </location>
</feature>
<dbReference type="EMBL" id="CM003103">
    <property type="protein sequence ID" value="KUI70865.1"/>
    <property type="molecule type" value="Genomic_DNA"/>
</dbReference>
<feature type="compositionally biased region" description="Low complexity" evidence="1">
    <location>
        <begin position="522"/>
        <end position="533"/>
    </location>
</feature>
<feature type="compositionally biased region" description="Basic residues" evidence="1">
    <location>
        <begin position="472"/>
        <end position="486"/>
    </location>
</feature>
<feature type="region of interest" description="Disordered" evidence="1">
    <location>
        <begin position="145"/>
        <end position="168"/>
    </location>
</feature>
<protein>
    <submittedName>
        <fullName evidence="2">Uncharacterized protein</fullName>
    </submittedName>
</protein>
<feature type="region of interest" description="Disordered" evidence="1">
    <location>
        <begin position="596"/>
        <end position="626"/>
    </location>
</feature>
<feature type="compositionally biased region" description="Polar residues" evidence="1">
    <location>
        <begin position="683"/>
        <end position="692"/>
    </location>
</feature>
<dbReference type="Proteomes" id="UP000078559">
    <property type="component" value="Chromosome 6"/>
</dbReference>
<reference evidence="2" key="1">
    <citation type="submission" date="2014-12" db="EMBL/GenBank/DDBJ databases">
        <title>Genome Sequence of Valsa Canker Pathogens Uncovers a Specific Adaption of Colonization on Woody Bark.</title>
        <authorList>
            <person name="Yin Z."/>
            <person name="Liu H."/>
            <person name="Gao X."/>
            <person name="Li Z."/>
            <person name="Song N."/>
            <person name="Ke X."/>
            <person name="Dai Q."/>
            <person name="Wu Y."/>
            <person name="Sun Y."/>
            <person name="Xu J.-R."/>
            <person name="Kang Z.K."/>
            <person name="Wang L."/>
            <person name="Huang L."/>
        </authorList>
    </citation>
    <scope>NUCLEOTIDE SEQUENCE [LARGE SCALE GENOMIC DNA]</scope>
    <source>
        <strain evidence="2">03-8</strain>
    </source>
</reference>
<keyword evidence="3" id="KW-1185">Reference proteome</keyword>
<gene>
    <name evidence="2" type="ORF">VM1G_05828</name>
</gene>
<feature type="region of interest" description="Disordered" evidence="1">
    <location>
        <begin position="227"/>
        <end position="264"/>
    </location>
</feature>
<proteinExistence type="predicted"/>
<dbReference type="OrthoDB" id="5244857at2759"/>
<feature type="compositionally biased region" description="Low complexity" evidence="1">
    <location>
        <begin position="708"/>
        <end position="736"/>
    </location>
</feature>
<evidence type="ECO:0000313" key="2">
    <source>
        <dbReference type="EMBL" id="KUI70865.1"/>
    </source>
</evidence>
<feature type="compositionally biased region" description="Low complexity" evidence="1">
    <location>
        <begin position="254"/>
        <end position="264"/>
    </location>
</feature>
<feature type="region of interest" description="Disordered" evidence="1">
    <location>
        <begin position="1045"/>
        <end position="1085"/>
    </location>
</feature>
<dbReference type="AlphaFoldDB" id="A0A194W489"/>
<organism evidence="2 3">
    <name type="scientific">Cytospora mali</name>
    <name type="common">Apple Valsa canker fungus</name>
    <name type="synonym">Valsa mali</name>
    <dbReference type="NCBI Taxonomy" id="578113"/>
    <lineage>
        <taxon>Eukaryota</taxon>
        <taxon>Fungi</taxon>
        <taxon>Dikarya</taxon>
        <taxon>Ascomycota</taxon>
        <taxon>Pezizomycotina</taxon>
        <taxon>Sordariomycetes</taxon>
        <taxon>Sordariomycetidae</taxon>
        <taxon>Diaporthales</taxon>
        <taxon>Cytosporaceae</taxon>
        <taxon>Cytospora</taxon>
    </lineage>
</organism>
<feature type="region of interest" description="Disordered" evidence="1">
    <location>
        <begin position="773"/>
        <end position="793"/>
    </location>
</feature>
<feature type="region of interest" description="Disordered" evidence="1">
    <location>
        <begin position="664"/>
        <end position="750"/>
    </location>
</feature>
<feature type="compositionally biased region" description="Polar residues" evidence="1">
    <location>
        <begin position="598"/>
        <end position="610"/>
    </location>
</feature>
<feature type="compositionally biased region" description="Pro residues" evidence="1">
    <location>
        <begin position="697"/>
        <end position="707"/>
    </location>
</feature>
<feature type="region of interest" description="Disordered" evidence="1">
    <location>
        <begin position="424"/>
        <end position="533"/>
    </location>
</feature>